<evidence type="ECO:0008006" key="12">
    <source>
        <dbReference type="Google" id="ProtNLM"/>
    </source>
</evidence>
<name>S8A029_PENO1</name>
<feature type="region of interest" description="Disordered" evidence="6">
    <location>
        <begin position="865"/>
        <end position="918"/>
    </location>
</feature>
<dbReference type="CDD" id="cd14475">
    <property type="entry name" value="SPX_SYG1_like"/>
    <property type="match status" value="1"/>
</dbReference>
<dbReference type="PROSITE" id="PS51382">
    <property type="entry name" value="SPX"/>
    <property type="match status" value="1"/>
</dbReference>
<evidence type="ECO:0000256" key="4">
    <source>
        <dbReference type="ARBA" id="ARBA00022989"/>
    </source>
</evidence>
<dbReference type="GO" id="GO:0000822">
    <property type="term" value="F:inositol hexakisphosphate binding"/>
    <property type="evidence" value="ECO:0007669"/>
    <property type="project" value="TreeGrafter"/>
</dbReference>
<dbReference type="AlphaFoldDB" id="S8A029"/>
<dbReference type="InterPro" id="IPR004331">
    <property type="entry name" value="SPX_dom"/>
</dbReference>
<dbReference type="GO" id="GO:0005794">
    <property type="term" value="C:Golgi apparatus"/>
    <property type="evidence" value="ECO:0007669"/>
    <property type="project" value="TreeGrafter"/>
</dbReference>
<feature type="transmembrane region" description="Helical" evidence="7">
    <location>
        <begin position="514"/>
        <end position="537"/>
    </location>
</feature>
<dbReference type="Pfam" id="PF03124">
    <property type="entry name" value="EXS"/>
    <property type="match status" value="1"/>
</dbReference>
<dbReference type="PANTHER" id="PTHR10783">
    <property type="entry name" value="XENOTROPIC AND POLYTROPIC RETROVIRUS RECEPTOR 1-RELATED"/>
    <property type="match status" value="1"/>
</dbReference>
<dbReference type="GO" id="GO:0006817">
    <property type="term" value="P:phosphate ion transport"/>
    <property type="evidence" value="ECO:0007669"/>
    <property type="project" value="TreeGrafter"/>
</dbReference>
<keyword evidence="3 7" id="KW-0812">Transmembrane</keyword>
<organism evidence="10 11">
    <name type="scientific">Penicillium oxalicum (strain 114-2 / CGMCC 5302)</name>
    <name type="common">Penicillium decumbens</name>
    <dbReference type="NCBI Taxonomy" id="933388"/>
    <lineage>
        <taxon>Eukaryota</taxon>
        <taxon>Fungi</taxon>
        <taxon>Dikarya</taxon>
        <taxon>Ascomycota</taxon>
        <taxon>Pezizomycotina</taxon>
        <taxon>Eurotiomycetes</taxon>
        <taxon>Eurotiomycetidae</taxon>
        <taxon>Eurotiales</taxon>
        <taxon>Aspergillaceae</taxon>
        <taxon>Penicillium</taxon>
    </lineage>
</organism>
<comment type="similarity">
    <text evidence="2">Belongs to the SYG1 (TC 2.A.94) family.</text>
</comment>
<dbReference type="Proteomes" id="UP000019376">
    <property type="component" value="Unassembled WGS sequence"/>
</dbReference>
<evidence type="ECO:0000256" key="5">
    <source>
        <dbReference type="ARBA" id="ARBA00023136"/>
    </source>
</evidence>
<comment type="subcellular location">
    <subcellularLocation>
        <location evidence="1">Membrane</location>
        <topology evidence="1">Multi-pass membrane protein</topology>
    </subcellularLocation>
</comment>
<evidence type="ECO:0000256" key="3">
    <source>
        <dbReference type="ARBA" id="ARBA00022692"/>
    </source>
</evidence>
<evidence type="ECO:0000313" key="10">
    <source>
        <dbReference type="EMBL" id="EPS34451.1"/>
    </source>
</evidence>
<feature type="compositionally biased region" description="Acidic residues" evidence="6">
    <location>
        <begin position="957"/>
        <end position="970"/>
    </location>
</feature>
<dbReference type="PhylomeDB" id="S8A029"/>
<feature type="transmembrane region" description="Helical" evidence="7">
    <location>
        <begin position="741"/>
        <end position="762"/>
    </location>
</feature>
<keyword evidence="11" id="KW-1185">Reference proteome</keyword>
<feature type="transmembrane region" description="Helical" evidence="7">
    <location>
        <begin position="782"/>
        <end position="809"/>
    </location>
</feature>
<feature type="region of interest" description="Disordered" evidence="6">
    <location>
        <begin position="35"/>
        <end position="200"/>
    </location>
</feature>
<feature type="domain" description="SPX" evidence="9">
    <location>
        <begin position="1"/>
        <end position="416"/>
    </location>
</feature>
<evidence type="ECO:0000259" key="9">
    <source>
        <dbReference type="PROSITE" id="PS51382"/>
    </source>
</evidence>
<gene>
    <name evidence="10" type="ORF">PDE_09415</name>
</gene>
<dbReference type="STRING" id="933388.S8A029"/>
<proteinExistence type="inferred from homology"/>
<dbReference type="PROSITE" id="PS51380">
    <property type="entry name" value="EXS"/>
    <property type="match status" value="1"/>
</dbReference>
<feature type="compositionally biased region" description="Polar residues" evidence="6">
    <location>
        <begin position="165"/>
        <end position="177"/>
    </location>
</feature>
<keyword evidence="5 7" id="KW-0472">Membrane</keyword>
<dbReference type="InterPro" id="IPR004342">
    <property type="entry name" value="EXS_C"/>
</dbReference>
<dbReference type="PANTHER" id="PTHR10783:SF103">
    <property type="entry name" value="SOLUTE CARRIER FAMILY 53 MEMBER 1"/>
    <property type="match status" value="1"/>
</dbReference>
<feature type="transmembrane region" description="Helical" evidence="7">
    <location>
        <begin position="558"/>
        <end position="577"/>
    </location>
</feature>
<feature type="compositionally biased region" description="Basic and acidic residues" evidence="6">
    <location>
        <begin position="110"/>
        <end position="121"/>
    </location>
</feature>
<dbReference type="GO" id="GO:0016036">
    <property type="term" value="P:cellular response to phosphate starvation"/>
    <property type="evidence" value="ECO:0007669"/>
    <property type="project" value="TreeGrafter"/>
</dbReference>
<evidence type="ECO:0000256" key="1">
    <source>
        <dbReference type="ARBA" id="ARBA00004141"/>
    </source>
</evidence>
<evidence type="ECO:0000313" key="11">
    <source>
        <dbReference type="Proteomes" id="UP000019376"/>
    </source>
</evidence>
<keyword evidence="4 7" id="KW-1133">Transmembrane helix</keyword>
<feature type="transmembrane region" description="Helical" evidence="7">
    <location>
        <begin position="472"/>
        <end position="494"/>
    </location>
</feature>
<dbReference type="eggNOG" id="KOG1162">
    <property type="taxonomic scope" value="Eukaryota"/>
</dbReference>
<evidence type="ECO:0000256" key="2">
    <source>
        <dbReference type="ARBA" id="ARBA00009665"/>
    </source>
</evidence>
<sequence length="1000" mass="114868">MKFAKELERELVPEWRVMYLDYKTGKKKIKAITRAIKSASRTPGIAPRSQPARYPPTPSHTQSSRSGVPDQADLPNQPVSSTEQQPLQTPGSRLSGPVGSYGSIVASPRRYIESPDIRSLRLPEPAIDPNQDVSSTAQIDPQPVKNPPPVFSRTVLSDPVESRPTKTPTGFGSSTYPEGSPKVTRFPSTTSGVSVGGTGVPRTPQFIRRVFSSVEEPSSANPYREVEKRQSEFFAWLDDELNKIDQFYRKKEEEAQERYAALHHQLHVMSQNRQEEMKGARGVAHGKKRGIIQRPKAVAAWNAGFLKNTLKDTFSGKSFRFGKNSQALARLETPGIRPRDREFMFDRREDLEQSDQPKKDPGYRTAKHQLKVAMQEFYRGIDLLRGYANLNQTAFRKINKKFDKAVNAEKPLEYMTERVNKSYFVRSGETAEIMRKVEDWYGRYFEAGNTKIAATKLRSTTQRPGDYSPHTFRAGLFLMAGILFAIQALVYAVQHLSSEDDTLQVHTSYLLQVYGGYFMISLHLLLFCLACMVWSQSKVNYRFIFEYNTRHTLEWRQLLEVSTFFMFLLGLFMWLNFSWVNEMYIYWPVVLIGLTVAIIYLPAPILYHQSRSWWAATNWRLWFSGLYKTVEFRDFFLGDMYCSQTYAMGNIELFFCLYANNWESPATCNSSHSRVMGVLTCLPSFWRACQCVRRYTNDKKHKKLSFPQDAFPHLFNLAKYLCGIAYYSTLSMWRINKTTRFQAPFLTFALLNSLYTSIWDVLMDWSLGDPYAKRILLRDELAFRYASIYYCAIVLDVVIRFNWIFYAIFSHEIQHSAFLSFFVALSEVLRRGVWSILRVENEHCANVTKFHASREPKLPYKFEIPPREREGSRVSDVQLQEQPAPTPTTPTIDVETGVGSPETSTVRPRYPPGYRAGSLRRLSFRAGTAHTQDFERRQLPSYLSEAAISSMDQNSRDDDDDDTDEEDYIDTDSAGNPPLNEEDESRSSSGSERMPKETGI</sequence>
<dbReference type="EMBL" id="KB644415">
    <property type="protein sequence ID" value="EPS34451.1"/>
    <property type="molecule type" value="Genomic_DNA"/>
</dbReference>
<dbReference type="Pfam" id="PF03105">
    <property type="entry name" value="SPX"/>
    <property type="match status" value="1"/>
</dbReference>
<feature type="transmembrane region" description="Helical" evidence="7">
    <location>
        <begin position="583"/>
        <end position="603"/>
    </location>
</feature>
<dbReference type="HOGENOM" id="CLU_006116_1_0_1"/>
<protein>
    <recommendedName>
        <fullName evidence="12">SPX domain-containing protein</fullName>
    </recommendedName>
</protein>
<reference evidence="10 11" key="1">
    <citation type="journal article" date="2013" name="PLoS ONE">
        <title>Genomic and secretomic analyses reveal unique features of the lignocellulolytic enzyme system of Penicillium decumbens.</title>
        <authorList>
            <person name="Liu G."/>
            <person name="Zhang L."/>
            <person name="Wei X."/>
            <person name="Zou G."/>
            <person name="Qin Y."/>
            <person name="Ma L."/>
            <person name="Li J."/>
            <person name="Zheng H."/>
            <person name="Wang S."/>
            <person name="Wang C."/>
            <person name="Xun L."/>
            <person name="Zhao G.-P."/>
            <person name="Zhou Z."/>
            <person name="Qu Y."/>
        </authorList>
    </citation>
    <scope>NUCLEOTIDE SEQUENCE [LARGE SCALE GENOMIC DNA]</scope>
    <source>
        <strain evidence="11">114-2 / CGMCC 5302</strain>
    </source>
</reference>
<feature type="domain" description="EXS" evidence="8">
    <location>
        <begin position="667"/>
        <end position="870"/>
    </location>
</feature>
<accession>S8A029</accession>
<dbReference type="OrthoDB" id="9970435at2759"/>
<dbReference type="GO" id="GO:0005886">
    <property type="term" value="C:plasma membrane"/>
    <property type="evidence" value="ECO:0007669"/>
    <property type="project" value="TreeGrafter"/>
</dbReference>
<feature type="region of interest" description="Disordered" evidence="6">
    <location>
        <begin position="949"/>
        <end position="1000"/>
    </location>
</feature>
<evidence type="ECO:0000256" key="7">
    <source>
        <dbReference type="SAM" id="Phobius"/>
    </source>
</evidence>
<evidence type="ECO:0000259" key="8">
    <source>
        <dbReference type="PROSITE" id="PS51380"/>
    </source>
</evidence>
<feature type="compositionally biased region" description="Polar residues" evidence="6">
    <location>
        <begin position="77"/>
        <end position="92"/>
    </location>
</feature>
<evidence type="ECO:0000256" key="6">
    <source>
        <dbReference type="SAM" id="MobiDB-lite"/>
    </source>
</evidence>